<reference evidence="1" key="1">
    <citation type="journal article" date="2020" name="Stud. Mycol.">
        <title>101 Dothideomycetes genomes: a test case for predicting lifestyles and emergence of pathogens.</title>
        <authorList>
            <person name="Haridas S."/>
            <person name="Albert R."/>
            <person name="Binder M."/>
            <person name="Bloem J."/>
            <person name="Labutti K."/>
            <person name="Salamov A."/>
            <person name="Andreopoulos B."/>
            <person name="Baker S."/>
            <person name="Barry K."/>
            <person name="Bills G."/>
            <person name="Bluhm B."/>
            <person name="Cannon C."/>
            <person name="Castanera R."/>
            <person name="Culley D."/>
            <person name="Daum C."/>
            <person name="Ezra D."/>
            <person name="Gonzalez J."/>
            <person name="Henrissat B."/>
            <person name="Kuo A."/>
            <person name="Liang C."/>
            <person name="Lipzen A."/>
            <person name="Lutzoni F."/>
            <person name="Magnuson J."/>
            <person name="Mondo S."/>
            <person name="Nolan M."/>
            <person name="Ohm R."/>
            <person name="Pangilinan J."/>
            <person name="Park H.-J."/>
            <person name="Ramirez L."/>
            <person name="Alfaro M."/>
            <person name="Sun H."/>
            <person name="Tritt A."/>
            <person name="Yoshinaga Y."/>
            <person name="Zwiers L.-H."/>
            <person name="Turgeon B."/>
            <person name="Goodwin S."/>
            <person name="Spatafora J."/>
            <person name="Crous P."/>
            <person name="Grigoriev I."/>
        </authorList>
    </citation>
    <scope>NUCLEOTIDE SEQUENCE</scope>
    <source>
        <strain evidence="1">CBS 525.71</strain>
    </source>
</reference>
<accession>A0ACB6RUS3</accession>
<dbReference type="EMBL" id="MU006724">
    <property type="protein sequence ID" value="KAF2625760.1"/>
    <property type="molecule type" value="Genomic_DNA"/>
</dbReference>
<sequence length="168" mass="18230">MAGSRLDETVGDSGGRLHVSRSGSKQTTGARAVTVVSYSNVKQPALESICNGDEAAFREGERSRKHCGFPEAPDLLILTSQRASGLRYPFKRQLELASRDLGTTAFAAAQVGGNCGDRLLQWRVGHQPVLVPTKTRLQASRDDNTLQWALLCSKQLLVSFNNTILCIS</sequence>
<evidence type="ECO:0000313" key="2">
    <source>
        <dbReference type="Proteomes" id="UP000799754"/>
    </source>
</evidence>
<dbReference type="Proteomes" id="UP000799754">
    <property type="component" value="Unassembled WGS sequence"/>
</dbReference>
<gene>
    <name evidence="1" type="ORF">BU25DRAFT_110691</name>
</gene>
<keyword evidence="2" id="KW-1185">Reference proteome</keyword>
<protein>
    <submittedName>
        <fullName evidence="1">Uncharacterized protein</fullName>
    </submittedName>
</protein>
<comment type="caution">
    <text evidence="1">The sequence shown here is derived from an EMBL/GenBank/DDBJ whole genome shotgun (WGS) entry which is preliminary data.</text>
</comment>
<proteinExistence type="predicted"/>
<evidence type="ECO:0000313" key="1">
    <source>
        <dbReference type="EMBL" id="KAF2625760.1"/>
    </source>
</evidence>
<name>A0ACB6RUS3_9PLEO</name>
<organism evidence="1 2">
    <name type="scientific">Macroventuria anomochaeta</name>
    <dbReference type="NCBI Taxonomy" id="301207"/>
    <lineage>
        <taxon>Eukaryota</taxon>
        <taxon>Fungi</taxon>
        <taxon>Dikarya</taxon>
        <taxon>Ascomycota</taxon>
        <taxon>Pezizomycotina</taxon>
        <taxon>Dothideomycetes</taxon>
        <taxon>Pleosporomycetidae</taxon>
        <taxon>Pleosporales</taxon>
        <taxon>Pleosporineae</taxon>
        <taxon>Didymellaceae</taxon>
        <taxon>Macroventuria</taxon>
    </lineage>
</organism>